<dbReference type="SFLD" id="SFLDS00003">
    <property type="entry name" value="Haloacid_Dehalogenase"/>
    <property type="match status" value="1"/>
</dbReference>
<comment type="catalytic activity">
    <reaction evidence="12">
        <text>O-phospho-L-serine + H2O = L-serine + phosphate</text>
        <dbReference type="Rhea" id="RHEA:21208"/>
        <dbReference type="ChEBI" id="CHEBI:15377"/>
        <dbReference type="ChEBI" id="CHEBI:33384"/>
        <dbReference type="ChEBI" id="CHEBI:43474"/>
        <dbReference type="ChEBI" id="CHEBI:57524"/>
        <dbReference type="EC" id="3.1.3.3"/>
    </reaction>
</comment>
<dbReference type="Proteomes" id="UP000589292">
    <property type="component" value="Unassembled WGS sequence"/>
</dbReference>
<dbReference type="SUPFAM" id="SSF56784">
    <property type="entry name" value="HAD-like"/>
    <property type="match status" value="1"/>
</dbReference>
<dbReference type="NCBIfam" id="TIGR00338">
    <property type="entry name" value="serB"/>
    <property type="match status" value="1"/>
</dbReference>
<comment type="caution">
    <text evidence="15">The sequence shown here is derived from an EMBL/GenBank/DDBJ whole genome shotgun (WGS) entry which is preliminary data.</text>
</comment>
<dbReference type="SFLD" id="SFLDG01137">
    <property type="entry name" value="C1.6.1:_Phosphoserine_Phosphat"/>
    <property type="match status" value="1"/>
</dbReference>
<dbReference type="SFLD" id="SFLDF00029">
    <property type="entry name" value="phosphoserine_phosphatase"/>
    <property type="match status" value="1"/>
</dbReference>
<gene>
    <name evidence="15" type="primary">serB</name>
    <name evidence="15" type="ORF">FG486_10345</name>
</gene>
<comment type="pathway">
    <text evidence="2">Amino-acid biosynthesis; L-serine biosynthesis; L-serine from 3-phospho-D-glycerate: step 3/3.</text>
</comment>
<name>A0A7V8RE05_9SPHN</name>
<dbReference type="RefSeq" id="WP_181267446.1">
    <property type="nucleotide sequence ID" value="NZ_BAAAGB010000001.1"/>
</dbReference>
<evidence type="ECO:0000256" key="11">
    <source>
        <dbReference type="ARBA" id="ARBA00031693"/>
    </source>
</evidence>
<dbReference type="InterPro" id="IPR036412">
    <property type="entry name" value="HAD-like_sf"/>
</dbReference>
<dbReference type="Pfam" id="PF12710">
    <property type="entry name" value="HAD"/>
    <property type="match status" value="1"/>
</dbReference>
<dbReference type="InterPro" id="IPR050582">
    <property type="entry name" value="HAD-like_SerB"/>
</dbReference>
<proteinExistence type="inferred from homology"/>
<dbReference type="GO" id="GO:0005737">
    <property type="term" value="C:cytoplasm"/>
    <property type="evidence" value="ECO:0007669"/>
    <property type="project" value="TreeGrafter"/>
</dbReference>
<evidence type="ECO:0000256" key="7">
    <source>
        <dbReference type="ARBA" id="ARBA00022723"/>
    </source>
</evidence>
<keyword evidence="9" id="KW-0460">Magnesium</keyword>
<dbReference type="PANTHER" id="PTHR43344:SF2">
    <property type="entry name" value="PHOSPHOSERINE PHOSPHATASE"/>
    <property type="match status" value="1"/>
</dbReference>
<evidence type="ECO:0000256" key="5">
    <source>
        <dbReference type="ARBA" id="ARBA00015196"/>
    </source>
</evidence>
<dbReference type="InterPro" id="IPR004469">
    <property type="entry name" value="PSP"/>
</dbReference>
<evidence type="ECO:0000256" key="4">
    <source>
        <dbReference type="ARBA" id="ARBA00012640"/>
    </source>
</evidence>
<evidence type="ECO:0000256" key="1">
    <source>
        <dbReference type="ARBA" id="ARBA00001946"/>
    </source>
</evidence>
<evidence type="ECO:0000256" key="14">
    <source>
        <dbReference type="PIRSR" id="PIRSR604469-1"/>
    </source>
</evidence>
<dbReference type="UniPathway" id="UPA00135">
    <property type="reaction ID" value="UER00198"/>
</dbReference>
<evidence type="ECO:0000313" key="16">
    <source>
        <dbReference type="Proteomes" id="UP000589292"/>
    </source>
</evidence>
<evidence type="ECO:0000256" key="8">
    <source>
        <dbReference type="ARBA" id="ARBA00022801"/>
    </source>
</evidence>
<organism evidence="15 16">
    <name type="scientific">Sphingomonas ursincola</name>
    <dbReference type="NCBI Taxonomy" id="56361"/>
    <lineage>
        <taxon>Bacteria</taxon>
        <taxon>Pseudomonadati</taxon>
        <taxon>Pseudomonadota</taxon>
        <taxon>Alphaproteobacteria</taxon>
        <taxon>Sphingomonadales</taxon>
        <taxon>Sphingomonadaceae</taxon>
        <taxon>Sphingomonas</taxon>
    </lineage>
</organism>
<dbReference type="SFLD" id="SFLDG01136">
    <property type="entry name" value="C1.6:_Phosphoserine_Phosphatas"/>
    <property type="match status" value="1"/>
</dbReference>
<dbReference type="AlphaFoldDB" id="A0A7V8RE05"/>
<dbReference type="EC" id="3.1.3.3" evidence="4"/>
<dbReference type="InterPro" id="IPR023214">
    <property type="entry name" value="HAD_sf"/>
</dbReference>
<evidence type="ECO:0000256" key="2">
    <source>
        <dbReference type="ARBA" id="ARBA00005135"/>
    </source>
</evidence>
<dbReference type="PANTHER" id="PTHR43344">
    <property type="entry name" value="PHOSPHOSERINE PHOSPHATASE"/>
    <property type="match status" value="1"/>
</dbReference>
<dbReference type="NCBIfam" id="TIGR01488">
    <property type="entry name" value="HAD-SF-IB"/>
    <property type="match status" value="1"/>
</dbReference>
<keyword evidence="7" id="KW-0479">Metal-binding</keyword>
<evidence type="ECO:0000256" key="13">
    <source>
        <dbReference type="ARBA" id="ARBA00048523"/>
    </source>
</evidence>
<feature type="active site" description="Nucleophile" evidence="14">
    <location>
        <position position="85"/>
    </location>
</feature>
<comment type="similarity">
    <text evidence="3">Belongs to the HAD-like hydrolase superfamily. SerB family.</text>
</comment>
<evidence type="ECO:0000256" key="12">
    <source>
        <dbReference type="ARBA" id="ARBA00048138"/>
    </source>
</evidence>
<evidence type="ECO:0000256" key="9">
    <source>
        <dbReference type="ARBA" id="ARBA00022842"/>
    </source>
</evidence>
<dbReference type="GO" id="GO:0000287">
    <property type="term" value="F:magnesium ion binding"/>
    <property type="evidence" value="ECO:0007669"/>
    <property type="project" value="TreeGrafter"/>
</dbReference>
<reference evidence="15 16" key="1">
    <citation type="journal article" date="1994" name="Int. J. Syst. Bacteriol.">
        <title>Phylogenetic positions of novel aerobic, bacteriochlorophyll a-containing bacteria and description of Roseococcus thiosulfatophilus gen. nov., sp. nov., Erythromicrobium ramosum gen. nov., sp. nov., and Erythrobacter litoralis sp. nov.</title>
        <authorList>
            <person name="Yurkov V."/>
            <person name="Stackebrandt E."/>
            <person name="Holmes A."/>
            <person name="Fuerst J.A."/>
            <person name="Hugenholtz P."/>
            <person name="Golecki J."/>
            <person name="Gad'on N."/>
            <person name="Gorlenko V.M."/>
            <person name="Kompantseva E.I."/>
            <person name="Drews G."/>
        </authorList>
    </citation>
    <scope>NUCLEOTIDE SEQUENCE [LARGE SCALE GENOMIC DNA]</scope>
    <source>
        <strain evidence="15 16">KR-99</strain>
    </source>
</reference>
<evidence type="ECO:0000256" key="10">
    <source>
        <dbReference type="ARBA" id="ARBA00023299"/>
    </source>
</evidence>
<dbReference type="GO" id="GO:0006564">
    <property type="term" value="P:L-serine biosynthetic process"/>
    <property type="evidence" value="ECO:0007669"/>
    <property type="project" value="UniProtKB-KW"/>
</dbReference>
<comment type="cofactor">
    <cofactor evidence="1">
        <name>Mg(2+)</name>
        <dbReference type="ChEBI" id="CHEBI:18420"/>
    </cofactor>
</comment>
<dbReference type="Gene3D" id="3.40.50.1000">
    <property type="entry name" value="HAD superfamily/HAD-like"/>
    <property type="match status" value="1"/>
</dbReference>
<keyword evidence="6" id="KW-0028">Amino-acid biosynthesis</keyword>
<evidence type="ECO:0000256" key="6">
    <source>
        <dbReference type="ARBA" id="ARBA00022605"/>
    </source>
</evidence>
<evidence type="ECO:0000256" key="3">
    <source>
        <dbReference type="ARBA" id="ARBA00009184"/>
    </source>
</evidence>
<sequence length="294" mass="30614">MFVPIATLIAADSLPAGELNAAADRLHAAGLAIGESRWIEPGRVGELHFTGDRAAADAALADYRAAADVLVLDDAARGVRLLVSDMDSTMIANECIDELADYAGVKPQVAEITERAMQGELDFEAALRERVALLKGLSEHVIGDCLGHRIQPMPGARTLVRTLRSRGVDCVLVSGGFHSFADVIGAELGFNAVFANRLVIEHGHMTGALEGGIVDAARKAAILMEQAVGQGLEVAQVIALGDGANDIPMLKAAGTGVAYHAKPAAVAAADAHIAHGDWTALLHALGIARGDWSE</sequence>
<dbReference type="GO" id="GO:0036424">
    <property type="term" value="F:L-phosphoserine phosphatase activity"/>
    <property type="evidence" value="ECO:0007669"/>
    <property type="project" value="InterPro"/>
</dbReference>
<evidence type="ECO:0000313" key="15">
    <source>
        <dbReference type="EMBL" id="MBA1374741.1"/>
    </source>
</evidence>
<dbReference type="EMBL" id="VDES01000002">
    <property type="protein sequence ID" value="MBA1374741.1"/>
    <property type="molecule type" value="Genomic_DNA"/>
</dbReference>
<accession>A0A7V8RE05</accession>
<keyword evidence="8 15" id="KW-0378">Hydrolase</keyword>
<comment type="catalytic activity">
    <reaction evidence="13">
        <text>O-phospho-D-serine + H2O = D-serine + phosphate</text>
        <dbReference type="Rhea" id="RHEA:24873"/>
        <dbReference type="ChEBI" id="CHEBI:15377"/>
        <dbReference type="ChEBI" id="CHEBI:35247"/>
        <dbReference type="ChEBI" id="CHEBI:43474"/>
        <dbReference type="ChEBI" id="CHEBI:58680"/>
        <dbReference type="EC" id="3.1.3.3"/>
    </reaction>
</comment>
<protein>
    <recommendedName>
        <fullName evidence="5">Phosphoserine phosphatase</fullName>
        <ecNumber evidence="4">3.1.3.3</ecNumber>
    </recommendedName>
    <alternativeName>
        <fullName evidence="11">O-phosphoserine phosphohydrolase</fullName>
    </alternativeName>
</protein>
<feature type="active site" description="Proton donor" evidence="14">
    <location>
        <position position="87"/>
    </location>
</feature>
<keyword evidence="16" id="KW-1185">Reference proteome</keyword>
<keyword evidence="10" id="KW-0718">Serine biosynthesis</keyword>